<dbReference type="EMBL" id="CADCTX010000551">
    <property type="protein sequence ID" value="CAA9327924.1"/>
    <property type="molecule type" value="Genomic_DNA"/>
</dbReference>
<name>A0A6J4LC53_9BACT</name>
<protein>
    <submittedName>
        <fullName evidence="2">Uncharacterized protein</fullName>
    </submittedName>
</protein>
<sequence length="21" mass="2245">CWSTSTASTSRATAPWSRSTT</sequence>
<proteinExistence type="predicted"/>
<gene>
    <name evidence="2" type="ORF">AVDCRST_MAG40-1773</name>
</gene>
<evidence type="ECO:0000256" key="1">
    <source>
        <dbReference type="SAM" id="MobiDB-lite"/>
    </source>
</evidence>
<reference evidence="2" key="1">
    <citation type="submission" date="2020-02" db="EMBL/GenBank/DDBJ databases">
        <authorList>
            <person name="Meier V. D."/>
        </authorList>
    </citation>
    <scope>NUCLEOTIDE SEQUENCE</scope>
    <source>
        <strain evidence="2">AVDCRST_MAG40</strain>
    </source>
</reference>
<organism evidence="2">
    <name type="scientific">uncultured Gemmatimonadaceae bacterium</name>
    <dbReference type="NCBI Taxonomy" id="246130"/>
    <lineage>
        <taxon>Bacteria</taxon>
        <taxon>Pseudomonadati</taxon>
        <taxon>Gemmatimonadota</taxon>
        <taxon>Gemmatimonadia</taxon>
        <taxon>Gemmatimonadales</taxon>
        <taxon>Gemmatimonadaceae</taxon>
        <taxon>environmental samples</taxon>
    </lineage>
</organism>
<feature type="non-terminal residue" evidence="2">
    <location>
        <position position="21"/>
    </location>
</feature>
<accession>A0A6J4LC53</accession>
<feature type="non-terminal residue" evidence="2">
    <location>
        <position position="1"/>
    </location>
</feature>
<dbReference type="AlphaFoldDB" id="A0A6J4LC53"/>
<evidence type="ECO:0000313" key="2">
    <source>
        <dbReference type="EMBL" id="CAA9327924.1"/>
    </source>
</evidence>
<feature type="region of interest" description="Disordered" evidence="1">
    <location>
        <begin position="1"/>
        <end position="21"/>
    </location>
</feature>